<organism evidence="2 3">
    <name type="scientific">Acetobacter pomorum</name>
    <dbReference type="NCBI Taxonomy" id="65959"/>
    <lineage>
        <taxon>Bacteria</taxon>
        <taxon>Pseudomonadati</taxon>
        <taxon>Pseudomonadota</taxon>
        <taxon>Alphaproteobacteria</taxon>
        <taxon>Acetobacterales</taxon>
        <taxon>Acetobacteraceae</taxon>
        <taxon>Acetobacter</taxon>
    </lineage>
</organism>
<dbReference type="Proteomes" id="UP000228751">
    <property type="component" value="Unassembled WGS sequence"/>
</dbReference>
<sequence length="78" mass="9295">MEISFFYRLGLPAAMILAEAGLLITIWQRGSAFFVFGKKRKFILTLKSNYFFRNNIFLELLFRKFHKKATEGNWRNAR</sequence>
<proteinExistence type="predicted"/>
<feature type="transmembrane region" description="Helical" evidence="1">
    <location>
        <begin position="6"/>
        <end position="27"/>
    </location>
</feature>
<dbReference type="EMBL" id="PEBQ01000083">
    <property type="protein sequence ID" value="PHY94642.1"/>
    <property type="molecule type" value="Genomic_DNA"/>
</dbReference>
<comment type="caution">
    <text evidence="2">The sequence shown here is derived from an EMBL/GenBank/DDBJ whole genome shotgun (WGS) entry which is preliminary data.</text>
</comment>
<keyword evidence="1" id="KW-0812">Transmembrane</keyword>
<dbReference type="AlphaFoldDB" id="A0A2G4RDK2"/>
<protein>
    <submittedName>
        <fullName evidence="2">Uncharacterized protein</fullName>
    </submittedName>
</protein>
<keyword evidence="3" id="KW-1185">Reference proteome</keyword>
<accession>A0A2G4RDK2</accession>
<dbReference type="RefSeq" id="WP_099540840.1">
    <property type="nucleotide sequence ID" value="NZ_PEBQ01000083.1"/>
</dbReference>
<reference evidence="2 3" key="1">
    <citation type="submission" date="2017-10" db="EMBL/GenBank/DDBJ databases">
        <title>Genomic analysis of the genus Acetobacter.</title>
        <authorList>
            <person name="Kim K.H."/>
            <person name="Chun B.H."/>
            <person name="Son A.R."/>
            <person name="Jeon C.O."/>
        </authorList>
    </citation>
    <scope>NUCLEOTIDE SEQUENCE [LARGE SCALE GENOMIC DNA]</scope>
    <source>
        <strain evidence="2 3">LHT 2458</strain>
    </source>
</reference>
<evidence type="ECO:0000256" key="1">
    <source>
        <dbReference type="SAM" id="Phobius"/>
    </source>
</evidence>
<evidence type="ECO:0000313" key="2">
    <source>
        <dbReference type="EMBL" id="PHY94642.1"/>
    </source>
</evidence>
<gene>
    <name evidence="2" type="ORF">CSR02_05395</name>
</gene>
<keyword evidence="1" id="KW-1133">Transmembrane helix</keyword>
<name>A0A2G4RDK2_9PROT</name>
<keyword evidence="1" id="KW-0472">Membrane</keyword>
<evidence type="ECO:0000313" key="3">
    <source>
        <dbReference type="Proteomes" id="UP000228751"/>
    </source>
</evidence>